<protein>
    <submittedName>
        <fullName evidence="11">DUF11 domain-containing protein</fullName>
    </submittedName>
</protein>
<dbReference type="EMBL" id="VYKL01000006">
    <property type="protein sequence ID" value="KAA9030683.1"/>
    <property type="molecule type" value="Genomic_DNA"/>
</dbReference>
<gene>
    <name evidence="11" type="ORF">F4V44_02530</name>
</gene>
<dbReference type="PANTHER" id="PTHR47466:SF1">
    <property type="entry name" value="METALLOPROTEASE MEP1 (AFU_ORTHOLOGUE AFUA_1G07730)-RELATED"/>
    <property type="match status" value="1"/>
</dbReference>
<feature type="domain" description="Peptidase M43 pregnancy-associated plasma-A" evidence="10">
    <location>
        <begin position="150"/>
        <end position="293"/>
    </location>
</feature>
<accession>A0A5J5I501</accession>
<evidence type="ECO:0000259" key="9">
    <source>
        <dbReference type="Pfam" id="PF01345"/>
    </source>
</evidence>
<evidence type="ECO:0000256" key="5">
    <source>
        <dbReference type="ARBA" id="ARBA00022801"/>
    </source>
</evidence>
<keyword evidence="5" id="KW-0378">Hydrolase</keyword>
<keyword evidence="3" id="KW-0479">Metal-binding</keyword>
<evidence type="ECO:0000313" key="12">
    <source>
        <dbReference type="Proteomes" id="UP000326671"/>
    </source>
</evidence>
<proteinExistence type="inferred from homology"/>
<dbReference type="InterPro" id="IPR001434">
    <property type="entry name" value="OmcB-like_DUF11"/>
</dbReference>
<keyword evidence="4" id="KW-0732">Signal</keyword>
<dbReference type="Pfam" id="PF05572">
    <property type="entry name" value="Peptidase_M43"/>
    <property type="match status" value="1"/>
</dbReference>
<dbReference type="InterPro" id="IPR008754">
    <property type="entry name" value="Peptidase_M43"/>
</dbReference>
<dbReference type="GO" id="GO:0006508">
    <property type="term" value="P:proteolysis"/>
    <property type="evidence" value="ECO:0007669"/>
    <property type="project" value="UniProtKB-KW"/>
</dbReference>
<name>A0A5J5I501_9BACI</name>
<dbReference type="Pfam" id="PF01345">
    <property type="entry name" value="DUF11"/>
    <property type="match status" value="1"/>
</dbReference>
<dbReference type="InterPro" id="IPR024079">
    <property type="entry name" value="MetalloPept_cat_dom_sf"/>
</dbReference>
<evidence type="ECO:0000256" key="1">
    <source>
        <dbReference type="ARBA" id="ARBA00008721"/>
    </source>
</evidence>
<organism evidence="11 12">
    <name type="scientific">Niallia endozanthoxylica</name>
    <dbReference type="NCBI Taxonomy" id="2036016"/>
    <lineage>
        <taxon>Bacteria</taxon>
        <taxon>Bacillati</taxon>
        <taxon>Bacillota</taxon>
        <taxon>Bacilli</taxon>
        <taxon>Bacillales</taxon>
        <taxon>Bacillaceae</taxon>
        <taxon>Niallia</taxon>
    </lineage>
</organism>
<dbReference type="RefSeq" id="WP_150438411.1">
    <property type="nucleotide sequence ID" value="NZ_VYKL01000006.1"/>
</dbReference>
<evidence type="ECO:0000259" key="10">
    <source>
        <dbReference type="Pfam" id="PF05572"/>
    </source>
</evidence>
<evidence type="ECO:0000256" key="7">
    <source>
        <dbReference type="ARBA" id="ARBA00023049"/>
    </source>
</evidence>
<comment type="similarity">
    <text evidence="1">Belongs to the peptidase M43B family.</text>
</comment>
<evidence type="ECO:0000256" key="4">
    <source>
        <dbReference type="ARBA" id="ARBA00022729"/>
    </source>
</evidence>
<dbReference type="Proteomes" id="UP000326671">
    <property type="component" value="Unassembled WGS sequence"/>
</dbReference>
<evidence type="ECO:0000256" key="6">
    <source>
        <dbReference type="ARBA" id="ARBA00022833"/>
    </source>
</evidence>
<dbReference type="Gene3D" id="3.40.390.10">
    <property type="entry name" value="Collagenase (Catalytic Domain)"/>
    <property type="match status" value="1"/>
</dbReference>
<feature type="domain" description="DUF11" evidence="9">
    <location>
        <begin position="309"/>
        <end position="416"/>
    </location>
</feature>
<evidence type="ECO:0000256" key="2">
    <source>
        <dbReference type="ARBA" id="ARBA00022670"/>
    </source>
</evidence>
<dbReference type="GO" id="GO:0046872">
    <property type="term" value="F:metal ion binding"/>
    <property type="evidence" value="ECO:0007669"/>
    <property type="project" value="UniProtKB-KW"/>
</dbReference>
<comment type="caution">
    <text evidence="11">The sequence shown here is derived from an EMBL/GenBank/DDBJ whole genome shotgun (WGS) entry which is preliminary data.</text>
</comment>
<reference evidence="11 12" key="1">
    <citation type="submission" date="2019-09" db="EMBL/GenBank/DDBJ databases">
        <title>Whole genome sequences of isolates from the Mars Exploration Rovers.</title>
        <authorList>
            <person name="Seuylemezian A."/>
            <person name="Vaishampayan P."/>
        </authorList>
    </citation>
    <scope>NUCLEOTIDE SEQUENCE [LARGE SCALE GENOMIC DNA]</scope>
    <source>
        <strain evidence="11 12">MER_TA_151</strain>
    </source>
</reference>
<dbReference type="GO" id="GO:0008237">
    <property type="term" value="F:metallopeptidase activity"/>
    <property type="evidence" value="ECO:0007669"/>
    <property type="project" value="UniProtKB-KW"/>
</dbReference>
<dbReference type="OrthoDB" id="6278496at2"/>
<dbReference type="CDD" id="cd04275">
    <property type="entry name" value="ZnMc_pappalysin_like"/>
    <property type="match status" value="1"/>
</dbReference>
<keyword evidence="2" id="KW-0645">Protease</keyword>
<evidence type="ECO:0000313" key="11">
    <source>
        <dbReference type="EMBL" id="KAA9030683.1"/>
    </source>
</evidence>
<evidence type="ECO:0000256" key="3">
    <source>
        <dbReference type="ARBA" id="ARBA00022723"/>
    </source>
</evidence>
<dbReference type="SUPFAM" id="SSF55486">
    <property type="entry name" value="Metalloproteases ('zincins'), catalytic domain"/>
    <property type="match status" value="1"/>
</dbReference>
<dbReference type="AlphaFoldDB" id="A0A5J5I501"/>
<evidence type="ECO:0000256" key="8">
    <source>
        <dbReference type="ARBA" id="ARBA00023157"/>
    </source>
</evidence>
<keyword evidence="6" id="KW-0862">Zinc</keyword>
<dbReference type="InterPro" id="IPR013783">
    <property type="entry name" value="Ig-like_fold"/>
</dbReference>
<keyword evidence="8" id="KW-1015">Disulfide bond</keyword>
<dbReference type="Gene3D" id="2.60.40.10">
    <property type="entry name" value="Immunoglobulins"/>
    <property type="match status" value="1"/>
</dbReference>
<sequence length="561" mass="61499">MSQLQRRCGTMDLHEKLLRESAEYAKNRAEIEKFTADFKKSKLLLAADRGIIRIPVVVHVVYNTPVQNVPDEQINSQMVVLNQDFRSLNADIVNVPGVFQDRIADARVEFTLATVDPQGNPTNGIVRVPTNVTEFTIEADNVKFTVAGGSDAWPSDKYLNMWVCNLEGGLLGYAQFPGGPANTDGVVIDFQAFGTTGTAAPPFHLGRTATHEVGHWLNLFHIWGDDGEACTGSDLVDDTPNQAGPNFGCPTFPHITCSNGPNGDMFMNYMDYGDDHCIIMFSKGQADRMDACLQGPRSSFLIYEVRNADLSIEFTGTPAFIEAGKNFTVVQRVRNLGPDKAREVTLSFVLPENTQYVSSTPEGTMNGNLVTWTLGDLANGAMLDVSITLLPTNNQLTCLQASVSSIEADPDTGNNSIEQCLMAFQTERIRAARVIDSTTYSKQLRGIIKTDKTITSCQILEIKSETDHVSLPDAAGNVRAKVETEIVVGLPLSNGQRIKCKMESTHHVQLMAPPGTRISSDILSYSCSFEQLEEDKYKITVIFQQSVQSTQNTILDIPVIG</sequence>
<dbReference type="PANTHER" id="PTHR47466">
    <property type="match status" value="1"/>
</dbReference>
<keyword evidence="12" id="KW-1185">Reference proteome</keyword>
<keyword evidence="7" id="KW-0482">Metalloprotease</keyword>